<evidence type="ECO:0000259" key="2">
    <source>
        <dbReference type="PROSITE" id="PS50846"/>
    </source>
</evidence>
<reference evidence="3" key="1">
    <citation type="submission" date="2016-03" db="EMBL/GenBank/DDBJ databases">
        <authorList>
            <person name="Ploux O."/>
        </authorList>
    </citation>
    <scope>NUCLEOTIDE SEQUENCE</scope>
    <source>
        <strain evidence="3">UC10</strain>
    </source>
</reference>
<name>A0A1Y5NY00_9MYCO</name>
<feature type="domain" description="HMA" evidence="2">
    <location>
        <begin position="2"/>
        <end position="70"/>
    </location>
</feature>
<sequence length="72" mass="7397">MSQQTFMVTGLHCQSCVRVVSGALTELPGVGAVEVDLDADGASTVRVDTAAELSVEQVRAALADEGDYAVVS</sequence>
<evidence type="ECO:0000313" key="3">
    <source>
        <dbReference type="EMBL" id="SBS71387.1"/>
    </source>
</evidence>
<dbReference type="InterPro" id="IPR006121">
    <property type="entry name" value="HMA_dom"/>
</dbReference>
<dbReference type="InterPro" id="IPR036163">
    <property type="entry name" value="HMA_dom_sf"/>
</dbReference>
<evidence type="ECO:0000256" key="1">
    <source>
        <dbReference type="ARBA" id="ARBA00022723"/>
    </source>
</evidence>
<dbReference type="Gene3D" id="3.30.70.100">
    <property type="match status" value="1"/>
</dbReference>
<protein>
    <submittedName>
        <fullName evidence="3">Copper chaperone CopZ</fullName>
    </submittedName>
</protein>
<accession>A0A1Y5NY00</accession>
<dbReference type="EMBL" id="FLQS01000003">
    <property type="protein sequence ID" value="SBS71387.1"/>
    <property type="molecule type" value="Genomic_DNA"/>
</dbReference>
<keyword evidence="1" id="KW-0479">Metal-binding</keyword>
<gene>
    <name evidence="3" type="primary">copZ</name>
    <name evidence="3" type="ORF">MHPYR_110050</name>
</gene>
<dbReference type="InterPro" id="IPR017969">
    <property type="entry name" value="Heavy-metal-associated_CS"/>
</dbReference>
<proteinExistence type="predicted"/>
<organism evidence="3">
    <name type="scientific">uncultured Mycobacterium sp</name>
    <dbReference type="NCBI Taxonomy" id="171292"/>
    <lineage>
        <taxon>Bacteria</taxon>
        <taxon>Bacillati</taxon>
        <taxon>Actinomycetota</taxon>
        <taxon>Actinomycetes</taxon>
        <taxon>Mycobacteriales</taxon>
        <taxon>Mycobacteriaceae</taxon>
        <taxon>Mycobacterium</taxon>
        <taxon>environmental samples</taxon>
    </lineage>
</organism>
<dbReference type="GO" id="GO:0046872">
    <property type="term" value="F:metal ion binding"/>
    <property type="evidence" value="ECO:0007669"/>
    <property type="project" value="UniProtKB-KW"/>
</dbReference>
<dbReference type="SUPFAM" id="SSF55008">
    <property type="entry name" value="HMA, heavy metal-associated domain"/>
    <property type="match status" value="1"/>
</dbReference>
<dbReference type="CDD" id="cd00371">
    <property type="entry name" value="HMA"/>
    <property type="match status" value="1"/>
</dbReference>
<dbReference type="AlphaFoldDB" id="A0A1Y5NY00"/>
<dbReference type="Pfam" id="PF00403">
    <property type="entry name" value="HMA"/>
    <property type="match status" value="1"/>
</dbReference>
<dbReference type="PROSITE" id="PS01047">
    <property type="entry name" value="HMA_1"/>
    <property type="match status" value="1"/>
</dbReference>
<dbReference type="PROSITE" id="PS50846">
    <property type="entry name" value="HMA_2"/>
    <property type="match status" value="1"/>
</dbReference>